<dbReference type="EMBL" id="BJUU01000009">
    <property type="protein sequence ID" value="GEK80354.1"/>
    <property type="molecule type" value="Genomic_DNA"/>
</dbReference>
<gene>
    <name evidence="2" type="primary">clpS</name>
    <name evidence="2" type="ORF">ABA31_17050</name>
</gene>
<protein>
    <submittedName>
        <fullName evidence="2">ATP-dependent Clp protease adapter protein ClpS</fullName>
    </submittedName>
</protein>
<accession>A0AA87US68</accession>
<sequence length="94" mass="10218">MTADTAEVPELTATSLGGDWATILWDDPVTLRPYVVRVLMRRFGYTASRADELTAQAEREGRAAVAHGSREEQEMHVAALHADGLVATLEKVPA</sequence>
<dbReference type="RefSeq" id="WP_146794541.1">
    <property type="nucleotide sequence ID" value="NZ_BJUU01000009.1"/>
</dbReference>
<name>A0AA87US68_9MICO</name>
<dbReference type="AlphaFoldDB" id="A0AA87US68"/>
<dbReference type="Pfam" id="PF02617">
    <property type="entry name" value="ClpS"/>
    <property type="match status" value="1"/>
</dbReference>
<keyword evidence="2" id="KW-0378">Hydrolase</keyword>
<evidence type="ECO:0000259" key="1">
    <source>
        <dbReference type="Pfam" id="PF02617"/>
    </source>
</evidence>
<organism evidence="2 3">
    <name type="scientific">Agrococcus baldri</name>
    <dbReference type="NCBI Taxonomy" id="153730"/>
    <lineage>
        <taxon>Bacteria</taxon>
        <taxon>Bacillati</taxon>
        <taxon>Actinomycetota</taxon>
        <taxon>Actinomycetes</taxon>
        <taxon>Micrococcales</taxon>
        <taxon>Microbacteriaceae</taxon>
        <taxon>Agrococcus</taxon>
    </lineage>
</organism>
<feature type="domain" description="Adaptor protein ClpS core" evidence="1">
    <location>
        <begin position="19"/>
        <end position="83"/>
    </location>
</feature>
<dbReference type="GO" id="GO:0006508">
    <property type="term" value="P:proteolysis"/>
    <property type="evidence" value="ECO:0007669"/>
    <property type="project" value="UniProtKB-KW"/>
</dbReference>
<keyword evidence="3" id="KW-1185">Reference proteome</keyword>
<dbReference type="InterPro" id="IPR003769">
    <property type="entry name" value="ClpS_core"/>
</dbReference>
<comment type="caution">
    <text evidence="2">The sequence shown here is derived from an EMBL/GenBank/DDBJ whole genome shotgun (WGS) entry which is preliminary data.</text>
</comment>
<dbReference type="Gene3D" id="3.30.1390.10">
    <property type="match status" value="1"/>
</dbReference>
<dbReference type="GO" id="GO:0008233">
    <property type="term" value="F:peptidase activity"/>
    <property type="evidence" value="ECO:0007669"/>
    <property type="project" value="UniProtKB-KW"/>
</dbReference>
<evidence type="ECO:0000313" key="2">
    <source>
        <dbReference type="EMBL" id="GEK80354.1"/>
    </source>
</evidence>
<reference evidence="2 3" key="1">
    <citation type="submission" date="2019-07" db="EMBL/GenBank/DDBJ databases">
        <title>Whole genome shotgun sequence of Agrococcus baldri NBRC 103055.</title>
        <authorList>
            <person name="Hosoyama A."/>
            <person name="Uohara A."/>
            <person name="Ohji S."/>
            <person name="Ichikawa N."/>
        </authorList>
    </citation>
    <scope>NUCLEOTIDE SEQUENCE [LARGE SCALE GENOMIC DNA]</scope>
    <source>
        <strain evidence="2 3">NBRC 103055</strain>
    </source>
</reference>
<dbReference type="InterPro" id="IPR014719">
    <property type="entry name" value="Ribosomal_bL12_C/ClpS-like"/>
</dbReference>
<keyword evidence="2" id="KW-0645">Protease</keyword>
<evidence type="ECO:0000313" key="3">
    <source>
        <dbReference type="Proteomes" id="UP000321749"/>
    </source>
</evidence>
<dbReference type="Proteomes" id="UP000321749">
    <property type="component" value="Unassembled WGS sequence"/>
</dbReference>
<dbReference type="GO" id="GO:0030163">
    <property type="term" value="P:protein catabolic process"/>
    <property type="evidence" value="ECO:0007669"/>
    <property type="project" value="InterPro"/>
</dbReference>
<dbReference type="SUPFAM" id="SSF54736">
    <property type="entry name" value="ClpS-like"/>
    <property type="match status" value="1"/>
</dbReference>
<proteinExistence type="predicted"/>